<evidence type="ECO:0000313" key="1">
    <source>
        <dbReference type="EMBL" id="TDY01020.1"/>
    </source>
</evidence>
<comment type="caution">
    <text evidence="1">The sequence shown here is derived from an EMBL/GenBank/DDBJ whole genome shotgun (WGS) entry which is preliminary data.</text>
</comment>
<protein>
    <submittedName>
        <fullName evidence="1">Uncharacterized protein</fullName>
    </submittedName>
</protein>
<accession>A0A4R8IPC4</accession>
<organism evidence="1 2">
    <name type="scientific">Thiohalophilus thiocyanatoxydans</name>
    <dbReference type="NCBI Taxonomy" id="381308"/>
    <lineage>
        <taxon>Bacteria</taxon>
        <taxon>Pseudomonadati</taxon>
        <taxon>Pseudomonadota</taxon>
        <taxon>Gammaproteobacteria</taxon>
        <taxon>Thiohalomonadales</taxon>
        <taxon>Thiohalophilaceae</taxon>
        <taxon>Thiohalophilus</taxon>
    </lineage>
</organism>
<keyword evidence="2" id="KW-1185">Reference proteome</keyword>
<dbReference type="Proteomes" id="UP000294914">
    <property type="component" value="Unassembled WGS sequence"/>
</dbReference>
<sequence>MIDACQNKSSQYPFTHCKVEQAKWLHQEPGIL</sequence>
<gene>
    <name evidence="1" type="ORF">EDC23_1766</name>
</gene>
<name>A0A4R8IPC4_9GAMM</name>
<evidence type="ECO:0000313" key="2">
    <source>
        <dbReference type="Proteomes" id="UP000294914"/>
    </source>
</evidence>
<reference evidence="1 2" key="1">
    <citation type="submission" date="2019-03" db="EMBL/GenBank/DDBJ databases">
        <title>Genomic Encyclopedia of Type Strains, Phase IV (KMG-IV): sequencing the most valuable type-strain genomes for metagenomic binning, comparative biology and taxonomic classification.</title>
        <authorList>
            <person name="Goeker M."/>
        </authorList>
    </citation>
    <scope>NUCLEOTIDE SEQUENCE [LARGE SCALE GENOMIC DNA]</scope>
    <source>
        <strain evidence="1 2">DSM 16326</strain>
    </source>
</reference>
<dbReference type="AlphaFoldDB" id="A0A4R8IPC4"/>
<proteinExistence type="predicted"/>
<dbReference type="EMBL" id="SOQX01000004">
    <property type="protein sequence ID" value="TDY01020.1"/>
    <property type="molecule type" value="Genomic_DNA"/>
</dbReference>